<gene>
    <name evidence="2" type="ORF">PORCRE_1833</name>
</gene>
<dbReference type="EMBL" id="BAOU01000056">
    <property type="protein sequence ID" value="GAD06111.1"/>
    <property type="molecule type" value="Genomic_DNA"/>
</dbReference>
<name>T1CIU2_9PORP</name>
<feature type="transmembrane region" description="Helical" evidence="1">
    <location>
        <begin position="12"/>
        <end position="35"/>
    </location>
</feature>
<dbReference type="AlphaFoldDB" id="T1CIU2"/>
<comment type="caution">
    <text evidence="2">The sequence shown here is derived from an EMBL/GenBank/DDBJ whole genome shotgun (WGS) entry which is preliminary data.</text>
</comment>
<proteinExistence type="predicted"/>
<keyword evidence="1" id="KW-0472">Membrane</keyword>
<organism evidence="2 3">
    <name type="scientific">Porphyromonas crevioricanis JCM 15906</name>
    <dbReference type="NCBI Taxonomy" id="1305617"/>
    <lineage>
        <taxon>Bacteria</taxon>
        <taxon>Pseudomonadati</taxon>
        <taxon>Bacteroidota</taxon>
        <taxon>Bacteroidia</taxon>
        <taxon>Bacteroidales</taxon>
        <taxon>Porphyromonadaceae</taxon>
        <taxon>Porphyromonas</taxon>
    </lineage>
</organism>
<reference evidence="2 3" key="2">
    <citation type="journal article" date="2013" name="Genome Announc.">
        <title>Draft Genome Sequences of Porphyromonas crevioricanis JCM 15906T and Porphyromonas cansulci JCM 13913T Isolated from a Canine Oral Cavity.</title>
        <authorList>
            <person name="Sakamoto M."/>
            <person name="Tanaka N."/>
            <person name="Shiwa Y."/>
            <person name="Yoshikawa H."/>
            <person name="Ohkuma M."/>
        </authorList>
    </citation>
    <scope>NUCLEOTIDE SEQUENCE [LARGE SCALE GENOMIC DNA]</scope>
    <source>
        <strain evidence="2 3">JCM 15906</strain>
    </source>
</reference>
<evidence type="ECO:0000313" key="3">
    <source>
        <dbReference type="Proteomes" id="UP000018031"/>
    </source>
</evidence>
<protein>
    <submittedName>
        <fullName evidence="2">Uncharacterized protein</fullName>
    </submittedName>
</protein>
<dbReference type="Proteomes" id="UP000018031">
    <property type="component" value="Unassembled WGS sequence"/>
</dbReference>
<reference evidence="3" key="1">
    <citation type="journal article" date="2013" name="Genome">
        <title>Draft Genome Sequences of Porphyromonas crevioricanis JCM 15906T and Porphyromonas cansulci JCM 13913T Isolated from a Canine Oral Cavity.</title>
        <authorList>
            <person name="Sakamoto M."/>
            <person name="Tanaka N."/>
            <person name="Shiwa Y."/>
            <person name="Yoshikawa H."/>
            <person name="Ohkuma M."/>
        </authorList>
    </citation>
    <scope>NUCLEOTIDE SEQUENCE [LARGE SCALE GENOMIC DNA]</scope>
    <source>
        <strain evidence="3">JCM 15906</strain>
    </source>
</reference>
<keyword evidence="1" id="KW-0812">Transmembrane</keyword>
<sequence length="58" mass="6639">MLFFSSSQAEVSMAVNLISISFLIVVFLFSVQMYAAKSLFSDLMRSKEIAGIYRQMYK</sequence>
<accession>T1CIU2</accession>
<evidence type="ECO:0000313" key="2">
    <source>
        <dbReference type="EMBL" id="GAD06111.1"/>
    </source>
</evidence>
<evidence type="ECO:0000256" key="1">
    <source>
        <dbReference type="SAM" id="Phobius"/>
    </source>
</evidence>
<keyword evidence="1" id="KW-1133">Transmembrane helix</keyword>